<reference evidence="3" key="1">
    <citation type="submission" date="2020-01" db="EMBL/GenBank/DDBJ databases">
        <authorList>
            <consortium name="DOE Joint Genome Institute"/>
            <person name="Haridas S."/>
            <person name="Albert R."/>
            <person name="Binder M."/>
            <person name="Bloem J."/>
            <person name="Labutti K."/>
            <person name="Salamov A."/>
            <person name="Andreopoulos B."/>
            <person name="Baker S.E."/>
            <person name="Barry K."/>
            <person name="Bills G."/>
            <person name="Bluhm B.H."/>
            <person name="Cannon C."/>
            <person name="Castanera R."/>
            <person name="Culley D.E."/>
            <person name="Daum C."/>
            <person name="Ezra D."/>
            <person name="Gonzalez J.B."/>
            <person name="Henrissat B."/>
            <person name="Kuo A."/>
            <person name="Liang C."/>
            <person name="Lipzen A."/>
            <person name="Lutzoni F."/>
            <person name="Magnuson J."/>
            <person name="Mondo S."/>
            <person name="Nolan M."/>
            <person name="Ohm R."/>
            <person name="Pangilinan J."/>
            <person name="Park H.-J."/>
            <person name="Ramirez L."/>
            <person name="Alfaro M."/>
            <person name="Sun H."/>
            <person name="Tritt A."/>
            <person name="Yoshinaga Y."/>
            <person name="Zwiers L.-H."/>
            <person name="Turgeon B.G."/>
            <person name="Goodwin S.B."/>
            <person name="Spatafora J.W."/>
            <person name="Crous P.W."/>
            <person name="Grigoriev I.V."/>
        </authorList>
    </citation>
    <scope>NUCLEOTIDE SEQUENCE</scope>
    <source>
        <strain evidence="3">IPT5</strain>
    </source>
</reference>
<dbReference type="OrthoDB" id="5985073at2759"/>
<gene>
    <name evidence="3" type="ORF">T440DRAFT_155608</name>
</gene>
<accession>A0A6A7BL08</accession>
<dbReference type="InterPro" id="IPR017853">
    <property type="entry name" value="GH"/>
</dbReference>
<dbReference type="Pfam" id="PF11790">
    <property type="entry name" value="Glyco_hydro_cc"/>
    <property type="match status" value="1"/>
</dbReference>
<feature type="signal peptide" evidence="1">
    <location>
        <begin position="1"/>
        <end position="19"/>
    </location>
</feature>
<dbReference type="InterPro" id="IPR053183">
    <property type="entry name" value="ASL1"/>
</dbReference>
<evidence type="ECO:0000313" key="3">
    <source>
        <dbReference type="EMBL" id="KAF2855467.1"/>
    </source>
</evidence>
<protein>
    <submittedName>
        <fullName evidence="3">Glycoside hydrolase family 128 protein</fullName>
    </submittedName>
</protein>
<evidence type="ECO:0000256" key="1">
    <source>
        <dbReference type="SAM" id="SignalP"/>
    </source>
</evidence>
<dbReference type="PANTHER" id="PTHR34154:SF10">
    <property type="entry name" value="ASL1-LIKE GLYCOSYL HYDROLASE CATALYTIC DOMAIN-CONTAINING PROTEIN"/>
    <property type="match status" value="1"/>
</dbReference>
<proteinExistence type="predicted"/>
<dbReference type="GO" id="GO:0071966">
    <property type="term" value="P:fungal-type cell wall polysaccharide metabolic process"/>
    <property type="evidence" value="ECO:0007669"/>
    <property type="project" value="TreeGrafter"/>
</dbReference>
<dbReference type="EMBL" id="MU006290">
    <property type="protein sequence ID" value="KAF2855467.1"/>
    <property type="molecule type" value="Genomic_DNA"/>
</dbReference>
<keyword evidence="4" id="KW-1185">Reference proteome</keyword>
<dbReference type="AlphaFoldDB" id="A0A6A7BL08"/>
<feature type="domain" description="Asl1-like glycosyl hydrolase catalytic" evidence="2">
    <location>
        <begin position="47"/>
        <end position="267"/>
    </location>
</feature>
<name>A0A6A7BL08_9PLEO</name>
<dbReference type="GO" id="GO:0009277">
    <property type="term" value="C:fungal-type cell wall"/>
    <property type="evidence" value="ECO:0007669"/>
    <property type="project" value="TreeGrafter"/>
</dbReference>
<dbReference type="Proteomes" id="UP000799423">
    <property type="component" value="Unassembled WGS sequence"/>
</dbReference>
<keyword evidence="3" id="KW-0378">Hydrolase</keyword>
<sequence>MFKSTLLLTLVGLFTFINAAPLEARGISKRGLAFPKQHDAVAGSQWTRLFASSNKLGWMYDWEAVIDGEAINLEYVPLLHSNQQWCTEGWAANVAAAQQKYKVSHVLGFNEPDQVGGGGTNMDVGSAVAAYKQHIQPLGQQGLRLGSPSVTNANEANKGINWLKQFMNQCSDCQVDFVVAHYYAWDKAEDFKNYLKTFHDTFNKPVWVTEFGVTEGNADEFLKQVLPWLDSQDWIERYAYHMVAPSNGPQYLINAAGNGLSSTGQIYASA</sequence>
<dbReference type="InterPro" id="IPR024655">
    <property type="entry name" value="Asl1_glyco_hydro_catalytic"/>
</dbReference>
<dbReference type="PANTHER" id="PTHR34154">
    <property type="entry name" value="ALKALI-SENSITIVE LINKAGE PROTEIN 1"/>
    <property type="match status" value="1"/>
</dbReference>
<organism evidence="3 4">
    <name type="scientific">Plenodomus tracheiphilus IPT5</name>
    <dbReference type="NCBI Taxonomy" id="1408161"/>
    <lineage>
        <taxon>Eukaryota</taxon>
        <taxon>Fungi</taxon>
        <taxon>Dikarya</taxon>
        <taxon>Ascomycota</taxon>
        <taxon>Pezizomycotina</taxon>
        <taxon>Dothideomycetes</taxon>
        <taxon>Pleosporomycetidae</taxon>
        <taxon>Pleosporales</taxon>
        <taxon>Pleosporineae</taxon>
        <taxon>Leptosphaeriaceae</taxon>
        <taxon>Plenodomus</taxon>
    </lineage>
</organism>
<evidence type="ECO:0000259" key="2">
    <source>
        <dbReference type="Pfam" id="PF11790"/>
    </source>
</evidence>
<feature type="chain" id="PRO_5025612810" evidence="1">
    <location>
        <begin position="20"/>
        <end position="270"/>
    </location>
</feature>
<dbReference type="Gene3D" id="3.20.20.80">
    <property type="entry name" value="Glycosidases"/>
    <property type="match status" value="1"/>
</dbReference>
<dbReference type="GO" id="GO:0016787">
    <property type="term" value="F:hydrolase activity"/>
    <property type="evidence" value="ECO:0007669"/>
    <property type="project" value="UniProtKB-KW"/>
</dbReference>
<dbReference type="SUPFAM" id="SSF51445">
    <property type="entry name" value="(Trans)glycosidases"/>
    <property type="match status" value="1"/>
</dbReference>
<keyword evidence="1" id="KW-0732">Signal</keyword>
<evidence type="ECO:0000313" key="4">
    <source>
        <dbReference type="Proteomes" id="UP000799423"/>
    </source>
</evidence>